<evidence type="ECO:0000259" key="1">
    <source>
        <dbReference type="Pfam" id="PF07727"/>
    </source>
</evidence>
<evidence type="ECO:0000313" key="2">
    <source>
        <dbReference type="EMBL" id="GAA0169361.1"/>
    </source>
</evidence>
<dbReference type="Pfam" id="PF07727">
    <property type="entry name" value="RVT_2"/>
    <property type="match status" value="1"/>
</dbReference>
<organism evidence="2 3">
    <name type="scientific">Lithospermum erythrorhizon</name>
    <name type="common">Purple gromwell</name>
    <name type="synonym">Lithospermum officinale var. erythrorhizon</name>
    <dbReference type="NCBI Taxonomy" id="34254"/>
    <lineage>
        <taxon>Eukaryota</taxon>
        <taxon>Viridiplantae</taxon>
        <taxon>Streptophyta</taxon>
        <taxon>Embryophyta</taxon>
        <taxon>Tracheophyta</taxon>
        <taxon>Spermatophyta</taxon>
        <taxon>Magnoliopsida</taxon>
        <taxon>eudicotyledons</taxon>
        <taxon>Gunneridae</taxon>
        <taxon>Pentapetalae</taxon>
        <taxon>asterids</taxon>
        <taxon>lamiids</taxon>
        <taxon>Boraginales</taxon>
        <taxon>Boraginaceae</taxon>
        <taxon>Boraginoideae</taxon>
        <taxon>Lithospermeae</taxon>
        <taxon>Lithospermum</taxon>
    </lineage>
</organism>
<feature type="domain" description="Reverse transcriptase Ty1/copia-type" evidence="1">
    <location>
        <begin position="26"/>
        <end position="72"/>
    </location>
</feature>
<accession>A0AAV3R1B9</accession>
<gene>
    <name evidence="2" type="ORF">LIER_23869</name>
</gene>
<reference evidence="2 3" key="1">
    <citation type="submission" date="2024-01" db="EMBL/GenBank/DDBJ databases">
        <title>The complete chloroplast genome sequence of Lithospermum erythrorhizon: insights into the phylogenetic relationship among Boraginaceae species and the maternal lineages of purple gromwells.</title>
        <authorList>
            <person name="Okada T."/>
            <person name="Watanabe K."/>
        </authorList>
    </citation>
    <scope>NUCLEOTIDE SEQUENCE [LARGE SCALE GENOMIC DNA]</scope>
</reference>
<dbReference type="InterPro" id="IPR013103">
    <property type="entry name" value="RVT_2"/>
</dbReference>
<evidence type="ECO:0000313" key="3">
    <source>
        <dbReference type="Proteomes" id="UP001454036"/>
    </source>
</evidence>
<name>A0AAV3R1B9_LITER</name>
<proteinExistence type="predicted"/>
<dbReference type="AlphaFoldDB" id="A0AAV3R1B9"/>
<dbReference type="Proteomes" id="UP001454036">
    <property type="component" value="Unassembled WGS sequence"/>
</dbReference>
<comment type="caution">
    <text evidence="2">The sequence shown here is derived from an EMBL/GenBank/DDBJ whole genome shotgun (WGS) entry which is preliminary data.</text>
</comment>
<keyword evidence="3" id="KW-1185">Reference proteome</keyword>
<protein>
    <recommendedName>
        <fullName evidence="1">Reverse transcriptase Ty1/copia-type domain-containing protein</fullName>
    </recommendedName>
</protein>
<dbReference type="EMBL" id="BAABME010006817">
    <property type="protein sequence ID" value="GAA0169361.1"/>
    <property type="molecule type" value="Genomic_DNA"/>
</dbReference>
<sequence>MHKEISALEYNGTWSLVEGIDYTLSLRRLKSSRAFVAVVAVENWELYQMDVHNAFLYRDLSEDVYMRIPPGIFKGRPG</sequence>